<keyword evidence="6" id="KW-0456">Lyase</keyword>
<dbReference type="GO" id="GO:0003941">
    <property type="term" value="F:L-serine ammonia-lyase activity"/>
    <property type="evidence" value="ECO:0007669"/>
    <property type="project" value="TreeGrafter"/>
</dbReference>
<evidence type="ECO:0000256" key="5">
    <source>
        <dbReference type="ARBA" id="ARBA00022898"/>
    </source>
</evidence>
<protein>
    <recommendedName>
        <fullName evidence="4">threonine ammonia-lyase</fullName>
        <ecNumber evidence="4">4.3.1.19</ecNumber>
    </recommendedName>
    <alternativeName>
        <fullName evidence="8">Threonine deaminase</fullName>
    </alternativeName>
</protein>
<dbReference type="InterPro" id="IPR001926">
    <property type="entry name" value="TrpB-like_PALP"/>
</dbReference>
<dbReference type="EMBL" id="SADV01000003">
    <property type="protein sequence ID" value="TQR37017.1"/>
    <property type="molecule type" value="Genomic_DNA"/>
</dbReference>
<feature type="domain" description="Tryptophan synthase beta chain-like PALP" evidence="9">
    <location>
        <begin position="19"/>
        <end position="305"/>
    </location>
</feature>
<dbReference type="RefSeq" id="WP_142507712.1">
    <property type="nucleotide sequence ID" value="NZ_SADV01000003.1"/>
</dbReference>
<dbReference type="Proteomes" id="UP000317944">
    <property type="component" value="Unassembled WGS sequence"/>
</dbReference>
<evidence type="ECO:0000256" key="8">
    <source>
        <dbReference type="ARBA" id="ARBA00031427"/>
    </source>
</evidence>
<gene>
    <name evidence="10" type="ORF">C7Y47_04760</name>
</gene>
<dbReference type="InterPro" id="IPR050147">
    <property type="entry name" value="Ser/Thr_Dehydratase"/>
</dbReference>
<dbReference type="GO" id="GO:0009097">
    <property type="term" value="P:isoleucine biosynthetic process"/>
    <property type="evidence" value="ECO:0007669"/>
    <property type="project" value="TreeGrafter"/>
</dbReference>
<evidence type="ECO:0000256" key="4">
    <source>
        <dbReference type="ARBA" id="ARBA00012096"/>
    </source>
</evidence>
<evidence type="ECO:0000256" key="1">
    <source>
        <dbReference type="ARBA" id="ARBA00001274"/>
    </source>
</evidence>
<evidence type="ECO:0000256" key="3">
    <source>
        <dbReference type="ARBA" id="ARBA00010869"/>
    </source>
</evidence>
<evidence type="ECO:0000256" key="7">
    <source>
        <dbReference type="ARBA" id="ARBA00025527"/>
    </source>
</evidence>
<comment type="catalytic activity">
    <reaction evidence="1">
        <text>L-threonine = 2-oxobutanoate + NH4(+)</text>
        <dbReference type="Rhea" id="RHEA:22108"/>
        <dbReference type="ChEBI" id="CHEBI:16763"/>
        <dbReference type="ChEBI" id="CHEBI:28938"/>
        <dbReference type="ChEBI" id="CHEBI:57926"/>
        <dbReference type="EC" id="4.3.1.19"/>
    </reaction>
</comment>
<organism evidence="10 11">
    <name type="scientific">Lysinibacillus sphaericus</name>
    <name type="common">Bacillus sphaericus</name>
    <dbReference type="NCBI Taxonomy" id="1421"/>
    <lineage>
        <taxon>Bacteria</taxon>
        <taxon>Bacillati</taxon>
        <taxon>Bacillota</taxon>
        <taxon>Bacilli</taxon>
        <taxon>Bacillales</taxon>
        <taxon>Bacillaceae</taxon>
        <taxon>Lysinibacillus</taxon>
    </lineage>
</organism>
<dbReference type="Gene3D" id="3.40.50.1100">
    <property type="match status" value="2"/>
</dbReference>
<dbReference type="Pfam" id="PF00291">
    <property type="entry name" value="PALP"/>
    <property type="match status" value="1"/>
</dbReference>
<evidence type="ECO:0000313" key="10">
    <source>
        <dbReference type="EMBL" id="TQR37017.1"/>
    </source>
</evidence>
<dbReference type="EC" id="4.3.1.19" evidence="4"/>
<sequence length="320" mass="35224">MTLHYQEILDAYTRIKKYVPTTPLEESYYLGDENQHYFFKLESFQRAKSFKIRSAFNKMMTLTTEEKERGIGTISSGNHGSSVSYAASILGIQNAKVIVPKSTPQSKIDKIKYFGADVMLMGNSYDEAHALGMTYIEENGLTFIDAYYSDPKVYAGQGTIALEILEQQPNIDTIVVPIGGGGLITGIAVAAKSIKPDIRIIGVQTEACPTMINSYKENHFFEEYPSKESICDALIGGIGKLSYEMAKDYVDEFILVSEESIAKAVSFMAKEEKYIVEAASSTTIAAVMEHKEQICGQNIALVISGGNIDGKLLSSILAKY</sequence>
<dbReference type="InterPro" id="IPR036052">
    <property type="entry name" value="TrpB-like_PALP_sf"/>
</dbReference>
<dbReference type="OrthoDB" id="9811476at2"/>
<comment type="caution">
    <text evidence="10">The sequence shown here is derived from an EMBL/GenBank/DDBJ whole genome shotgun (WGS) entry which is preliminary data.</text>
</comment>
<dbReference type="FunFam" id="3.40.50.1100:FF:000005">
    <property type="entry name" value="Threonine dehydratase catabolic"/>
    <property type="match status" value="1"/>
</dbReference>
<accession>A0A544UT40</accession>
<dbReference type="AlphaFoldDB" id="A0A544UT40"/>
<comment type="cofactor">
    <cofactor evidence="2">
        <name>pyridoxal 5'-phosphate</name>
        <dbReference type="ChEBI" id="CHEBI:597326"/>
    </cofactor>
</comment>
<dbReference type="GO" id="GO:0006565">
    <property type="term" value="P:L-serine catabolic process"/>
    <property type="evidence" value="ECO:0007669"/>
    <property type="project" value="TreeGrafter"/>
</dbReference>
<name>A0A544UT40_LYSSH</name>
<dbReference type="FunFam" id="3.40.50.1100:FF:000007">
    <property type="entry name" value="L-threonine dehydratase catabolic TdcB"/>
    <property type="match status" value="1"/>
</dbReference>
<proteinExistence type="inferred from homology"/>
<reference evidence="10 11" key="1">
    <citation type="submission" date="2018-03" db="EMBL/GenBank/DDBJ databases">
        <title>Aerobic endospore-forming bacteria genome sequencing and assembly.</title>
        <authorList>
            <person name="Cavalcante D.A."/>
            <person name="Driks A."/>
            <person name="Putonti C."/>
            <person name="De-Souza M.T."/>
        </authorList>
    </citation>
    <scope>NUCLEOTIDE SEQUENCE [LARGE SCALE GENOMIC DNA]</scope>
    <source>
        <strain evidence="10 11">SDF0037</strain>
    </source>
</reference>
<dbReference type="GO" id="GO:0006567">
    <property type="term" value="P:L-threonine catabolic process"/>
    <property type="evidence" value="ECO:0007669"/>
    <property type="project" value="TreeGrafter"/>
</dbReference>
<evidence type="ECO:0000259" key="9">
    <source>
        <dbReference type="Pfam" id="PF00291"/>
    </source>
</evidence>
<evidence type="ECO:0000313" key="11">
    <source>
        <dbReference type="Proteomes" id="UP000317944"/>
    </source>
</evidence>
<dbReference type="PANTHER" id="PTHR48078:SF6">
    <property type="entry name" value="L-THREONINE DEHYDRATASE CATABOLIC TDCB"/>
    <property type="match status" value="1"/>
</dbReference>
<comment type="similarity">
    <text evidence="3">Belongs to the serine/threonine dehydratase family.</text>
</comment>
<dbReference type="GO" id="GO:0004794">
    <property type="term" value="F:threonine deaminase activity"/>
    <property type="evidence" value="ECO:0007669"/>
    <property type="project" value="UniProtKB-EC"/>
</dbReference>
<dbReference type="SUPFAM" id="SSF53686">
    <property type="entry name" value="Tryptophan synthase beta subunit-like PLP-dependent enzymes"/>
    <property type="match status" value="1"/>
</dbReference>
<dbReference type="CDD" id="cd01562">
    <property type="entry name" value="Thr-dehyd"/>
    <property type="match status" value="1"/>
</dbReference>
<comment type="function">
    <text evidence="7">Catalyzes the anaerobic formation of alpha-ketobutyrate and ammonia from threonine in a two-step reaction. The first step involved a dehydration of threonine and a production of enamine intermediates (aminocrotonate), which tautomerizes to its imine form (iminobutyrate). Both intermediates are unstable and short-lived. The second step is the nonenzymatic hydrolysis of the enamine/imine intermediates to form 2-ketobutyrate and free ammonia. In the low water environment of the cell, the second step is accelerated by RidA.</text>
</comment>
<keyword evidence="5" id="KW-0663">Pyridoxal phosphate</keyword>
<dbReference type="PANTHER" id="PTHR48078">
    <property type="entry name" value="THREONINE DEHYDRATASE, MITOCHONDRIAL-RELATED"/>
    <property type="match status" value="1"/>
</dbReference>
<evidence type="ECO:0000256" key="2">
    <source>
        <dbReference type="ARBA" id="ARBA00001933"/>
    </source>
</evidence>
<evidence type="ECO:0000256" key="6">
    <source>
        <dbReference type="ARBA" id="ARBA00023239"/>
    </source>
</evidence>